<accession>A0ABY4TCV3</accession>
<feature type="chain" id="PRO_5046879574" evidence="1">
    <location>
        <begin position="23"/>
        <end position="102"/>
    </location>
</feature>
<evidence type="ECO:0000313" key="3">
    <source>
        <dbReference type="Proteomes" id="UP001056383"/>
    </source>
</evidence>
<sequence length="102" mass="9421">MKNSAAKALGVSVLGAALAVSAAGSASALTDVPVGKALEAAAESVPVAQTASGLSDDAGRTAALTRGALPEAAPAAPAASPLDPVTQLLGGLPLGGLLPGLG</sequence>
<dbReference type="GO" id="GO:0005524">
    <property type="term" value="F:ATP binding"/>
    <property type="evidence" value="ECO:0007669"/>
    <property type="project" value="UniProtKB-KW"/>
</dbReference>
<organism evidence="2 3">
    <name type="scientific">Streptomyces sudanensis</name>
    <dbReference type="NCBI Taxonomy" id="436397"/>
    <lineage>
        <taxon>Bacteria</taxon>
        <taxon>Bacillati</taxon>
        <taxon>Actinomycetota</taxon>
        <taxon>Actinomycetes</taxon>
        <taxon>Kitasatosporales</taxon>
        <taxon>Streptomycetaceae</taxon>
        <taxon>Streptomyces</taxon>
    </lineage>
</organism>
<keyword evidence="1" id="KW-0732">Signal</keyword>
<keyword evidence="3" id="KW-1185">Reference proteome</keyword>
<evidence type="ECO:0000313" key="2">
    <source>
        <dbReference type="EMBL" id="URN15286.1"/>
    </source>
</evidence>
<name>A0ABY4TCV3_9ACTN</name>
<keyword evidence="2" id="KW-0547">Nucleotide-binding</keyword>
<gene>
    <name evidence="2" type="ORF">MW084_04250</name>
</gene>
<protein>
    <submittedName>
        <fullName evidence="2">ATP-binding protein</fullName>
    </submittedName>
</protein>
<proteinExistence type="predicted"/>
<dbReference type="RefSeq" id="WP_010468350.1">
    <property type="nucleotide sequence ID" value="NZ_CP095474.1"/>
</dbReference>
<reference evidence="2" key="1">
    <citation type="submission" date="2022-04" db="EMBL/GenBank/DDBJ databases">
        <title>Systematic whole-genome sequencing reveals an unexpected diversity among actinomycetoma pathogens and provides insights into their antibacterial susceptibilities.</title>
        <authorList>
            <person name="Watson A.K."/>
            <person name="Kepplinger B."/>
            <person name="Bakhiet S.M."/>
            <person name="Mhmoud N.A."/>
            <person name="Chapman J."/>
            <person name="Allenby N."/>
            <person name="Mickiewicz K."/>
            <person name="Goodfellow M."/>
            <person name="Fahal A.H."/>
            <person name="Errington J."/>
        </authorList>
    </citation>
    <scope>NUCLEOTIDE SEQUENCE</scope>
    <source>
        <strain evidence="2">SD 504</strain>
    </source>
</reference>
<dbReference type="Proteomes" id="UP001056383">
    <property type="component" value="Chromosome"/>
</dbReference>
<evidence type="ECO:0000256" key="1">
    <source>
        <dbReference type="SAM" id="SignalP"/>
    </source>
</evidence>
<dbReference type="EMBL" id="CP095474">
    <property type="protein sequence ID" value="URN15286.1"/>
    <property type="molecule type" value="Genomic_DNA"/>
</dbReference>
<keyword evidence="2" id="KW-0067">ATP-binding</keyword>
<feature type="signal peptide" evidence="1">
    <location>
        <begin position="1"/>
        <end position="22"/>
    </location>
</feature>